<dbReference type="InterPro" id="IPR001005">
    <property type="entry name" value="SANT/Myb"/>
</dbReference>
<evidence type="ECO:0000313" key="3">
    <source>
        <dbReference type="EMBL" id="KAK3357127.1"/>
    </source>
</evidence>
<dbReference type="GO" id="GO:0070898">
    <property type="term" value="P:RNA polymerase III preinitiation complex assembly"/>
    <property type="evidence" value="ECO:0007669"/>
    <property type="project" value="TreeGrafter"/>
</dbReference>
<dbReference type="SUPFAM" id="SSF46689">
    <property type="entry name" value="Homeodomain-like"/>
    <property type="match status" value="1"/>
</dbReference>
<feature type="region of interest" description="Disordered" evidence="1">
    <location>
        <begin position="1"/>
        <end position="88"/>
    </location>
</feature>
<dbReference type="GO" id="GO:0000126">
    <property type="term" value="C:transcription factor TFIIIB complex"/>
    <property type="evidence" value="ECO:0007669"/>
    <property type="project" value="TreeGrafter"/>
</dbReference>
<keyword evidence="4" id="KW-1185">Reference proteome</keyword>
<dbReference type="PANTHER" id="PTHR22929">
    <property type="entry name" value="RNA POLYMERASE III TRANSCRIPTION INITIATION FACTOR B"/>
    <property type="match status" value="1"/>
</dbReference>
<feature type="compositionally biased region" description="Basic residues" evidence="1">
    <location>
        <begin position="275"/>
        <end position="284"/>
    </location>
</feature>
<evidence type="ECO:0000259" key="2">
    <source>
        <dbReference type="SMART" id="SM00717"/>
    </source>
</evidence>
<dbReference type="EMBL" id="JAUIQD010000003">
    <property type="protein sequence ID" value="KAK3357127.1"/>
    <property type="molecule type" value="Genomic_DNA"/>
</dbReference>
<dbReference type="PANTHER" id="PTHR22929:SF0">
    <property type="entry name" value="TRANSCRIPTION FACTOR TFIIIB COMPONENT B'' HOMOLOG"/>
    <property type="match status" value="1"/>
</dbReference>
<dbReference type="AlphaFoldDB" id="A0AAJ0HLK4"/>
<feature type="compositionally biased region" description="Low complexity" evidence="1">
    <location>
        <begin position="55"/>
        <end position="65"/>
    </location>
</feature>
<sequence length="291" mass="32641">MADLIKDMRVGKKFSLHDELMERERMKRQKQYEKRRQQKHGDEADGDGDSAEKSGTPAPNATPEGAEGGAGAEADEPAGRSGMLGPAGEQYQIVNGEIVVDSRSLQVDRHARAAQEAGELEEEEENDFTHHTTTATYLRRKTKPQQWADEETDKFFWALSAFGTDFDTISRMFPGKSRKHVKLKFNREERASPARISDALVGRKTVGMDMDEYKRATGKEYQTAEAIYAEQKEAEDKFEAEQRAIAEAKAEEERLRKEALFGNPNAAEAEGQGGARKKKGRGRKKAQEATW</sequence>
<name>A0AAJ0HLK4_9PEZI</name>
<dbReference type="GO" id="GO:0001156">
    <property type="term" value="F:TFIIIC-class transcription factor complex binding"/>
    <property type="evidence" value="ECO:0007669"/>
    <property type="project" value="TreeGrafter"/>
</dbReference>
<dbReference type="InterPro" id="IPR009057">
    <property type="entry name" value="Homeodomain-like_sf"/>
</dbReference>
<feature type="region of interest" description="Disordered" evidence="1">
    <location>
        <begin position="257"/>
        <end position="291"/>
    </location>
</feature>
<feature type="region of interest" description="Disordered" evidence="1">
    <location>
        <begin position="110"/>
        <end position="135"/>
    </location>
</feature>
<reference evidence="3" key="1">
    <citation type="journal article" date="2023" name="Mol. Phylogenet. Evol.">
        <title>Genome-scale phylogeny and comparative genomics of the fungal order Sordariales.</title>
        <authorList>
            <person name="Hensen N."/>
            <person name="Bonometti L."/>
            <person name="Westerberg I."/>
            <person name="Brannstrom I.O."/>
            <person name="Guillou S."/>
            <person name="Cros-Aarteil S."/>
            <person name="Calhoun S."/>
            <person name="Haridas S."/>
            <person name="Kuo A."/>
            <person name="Mondo S."/>
            <person name="Pangilinan J."/>
            <person name="Riley R."/>
            <person name="LaButti K."/>
            <person name="Andreopoulos B."/>
            <person name="Lipzen A."/>
            <person name="Chen C."/>
            <person name="Yan M."/>
            <person name="Daum C."/>
            <person name="Ng V."/>
            <person name="Clum A."/>
            <person name="Steindorff A."/>
            <person name="Ohm R.A."/>
            <person name="Martin F."/>
            <person name="Silar P."/>
            <person name="Natvig D.O."/>
            <person name="Lalanne C."/>
            <person name="Gautier V."/>
            <person name="Ament-Velasquez S.L."/>
            <person name="Kruys A."/>
            <person name="Hutchinson M.I."/>
            <person name="Powell A.J."/>
            <person name="Barry K."/>
            <person name="Miller A.N."/>
            <person name="Grigoriev I.V."/>
            <person name="Debuchy R."/>
            <person name="Gladieux P."/>
            <person name="Hiltunen Thoren M."/>
            <person name="Johannesson H."/>
        </authorList>
    </citation>
    <scope>NUCLEOTIDE SEQUENCE</scope>
    <source>
        <strain evidence="3">CBS 955.72</strain>
    </source>
</reference>
<dbReference type="CDD" id="cd00167">
    <property type="entry name" value="SANT"/>
    <property type="match status" value="1"/>
</dbReference>
<dbReference type="InterPro" id="IPR039467">
    <property type="entry name" value="TFIIIB_B''_Myb"/>
</dbReference>
<reference evidence="3" key="2">
    <citation type="submission" date="2023-06" db="EMBL/GenBank/DDBJ databases">
        <authorList>
            <consortium name="Lawrence Berkeley National Laboratory"/>
            <person name="Haridas S."/>
            <person name="Hensen N."/>
            <person name="Bonometti L."/>
            <person name="Westerberg I."/>
            <person name="Brannstrom I.O."/>
            <person name="Guillou S."/>
            <person name="Cros-Aarteil S."/>
            <person name="Calhoun S."/>
            <person name="Kuo A."/>
            <person name="Mondo S."/>
            <person name="Pangilinan J."/>
            <person name="Riley R."/>
            <person name="Labutti K."/>
            <person name="Andreopoulos B."/>
            <person name="Lipzen A."/>
            <person name="Chen C."/>
            <person name="Yanf M."/>
            <person name="Daum C."/>
            <person name="Ng V."/>
            <person name="Clum A."/>
            <person name="Steindorff A."/>
            <person name="Ohm R."/>
            <person name="Martin F."/>
            <person name="Silar P."/>
            <person name="Natvig D."/>
            <person name="Lalanne C."/>
            <person name="Gautier V."/>
            <person name="Ament-Velasquez S.L."/>
            <person name="Kruys A."/>
            <person name="Hutchinson M.I."/>
            <person name="Powell A.J."/>
            <person name="Barry K."/>
            <person name="Miller A.N."/>
            <person name="Grigoriev I.V."/>
            <person name="Debuchy R."/>
            <person name="Gladieux P."/>
            <person name="Thoren M.H."/>
            <person name="Johannesson H."/>
        </authorList>
    </citation>
    <scope>NUCLEOTIDE SEQUENCE</scope>
    <source>
        <strain evidence="3">CBS 955.72</strain>
    </source>
</reference>
<dbReference type="SMART" id="SM00717">
    <property type="entry name" value="SANT"/>
    <property type="match status" value="1"/>
</dbReference>
<evidence type="ECO:0000313" key="4">
    <source>
        <dbReference type="Proteomes" id="UP001275084"/>
    </source>
</evidence>
<gene>
    <name evidence="3" type="ORF">B0T25DRAFT_538348</name>
</gene>
<evidence type="ECO:0000256" key="1">
    <source>
        <dbReference type="SAM" id="MobiDB-lite"/>
    </source>
</evidence>
<comment type="caution">
    <text evidence="3">The sequence shown here is derived from an EMBL/GenBank/DDBJ whole genome shotgun (WGS) entry which is preliminary data.</text>
</comment>
<feature type="compositionally biased region" description="Basic and acidic residues" evidence="1">
    <location>
        <begin position="1"/>
        <end position="43"/>
    </location>
</feature>
<feature type="domain" description="Myb-like" evidence="2">
    <location>
        <begin position="143"/>
        <end position="191"/>
    </location>
</feature>
<dbReference type="Proteomes" id="UP001275084">
    <property type="component" value="Unassembled WGS sequence"/>
</dbReference>
<proteinExistence type="predicted"/>
<organism evidence="3 4">
    <name type="scientific">Lasiosphaeria hispida</name>
    <dbReference type="NCBI Taxonomy" id="260671"/>
    <lineage>
        <taxon>Eukaryota</taxon>
        <taxon>Fungi</taxon>
        <taxon>Dikarya</taxon>
        <taxon>Ascomycota</taxon>
        <taxon>Pezizomycotina</taxon>
        <taxon>Sordariomycetes</taxon>
        <taxon>Sordariomycetidae</taxon>
        <taxon>Sordariales</taxon>
        <taxon>Lasiosphaeriaceae</taxon>
        <taxon>Lasiosphaeria</taxon>
    </lineage>
</organism>
<protein>
    <recommendedName>
        <fullName evidence="2">Myb-like domain-containing protein</fullName>
    </recommendedName>
</protein>
<accession>A0AAJ0HLK4</accession>
<dbReference type="Pfam" id="PF15963">
    <property type="entry name" value="Myb_DNA-bind_7"/>
    <property type="match status" value="1"/>
</dbReference>
<dbReference type="Gene3D" id="1.10.10.60">
    <property type="entry name" value="Homeodomain-like"/>
    <property type="match status" value="1"/>
</dbReference>